<sequence length="140" mass="15761">METDQVISEAGLRRRIESKRAVAMAMVGDREHCREAWVAAGFAVELAVKALIVRQRQLGFFPSKDAAPELHIHNLRRLMIEYAGLNLAQAPASSRASIRQALDWERRHDYFEAPMSRKAARSMVDAAFGENGVVQWLNSL</sequence>
<evidence type="ECO:0000313" key="2">
    <source>
        <dbReference type="Proteomes" id="UP001176468"/>
    </source>
</evidence>
<gene>
    <name evidence="1" type="ORF">Q5H94_14150</name>
</gene>
<evidence type="ECO:0008006" key="3">
    <source>
        <dbReference type="Google" id="ProtNLM"/>
    </source>
</evidence>
<accession>A0ABT9A0X7</accession>
<protein>
    <recommendedName>
        <fullName evidence="3">HEPN domain-containing protein</fullName>
    </recommendedName>
</protein>
<dbReference type="Proteomes" id="UP001176468">
    <property type="component" value="Unassembled WGS sequence"/>
</dbReference>
<keyword evidence="2" id="KW-1185">Reference proteome</keyword>
<comment type="caution">
    <text evidence="1">The sequence shown here is derived from an EMBL/GenBank/DDBJ whole genome shotgun (WGS) entry which is preliminary data.</text>
</comment>
<organism evidence="1 2">
    <name type="scientific">Sphingomonas immobilis</name>
    <dbReference type="NCBI Taxonomy" id="3063997"/>
    <lineage>
        <taxon>Bacteria</taxon>
        <taxon>Pseudomonadati</taxon>
        <taxon>Pseudomonadota</taxon>
        <taxon>Alphaproteobacteria</taxon>
        <taxon>Sphingomonadales</taxon>
        <taxon>Sphingomonadaceae</taxon>
        <taxon>Sphingomonas</taxon>
    </lineage>
</organism>
<name>A0ABT9A0X7_9SPHN</name>
<proteinExistence type="predicted"/>
<dbReference type="RefSeq" id="WP_304561925.1">
    <property type="nucleotide sequence ID" value="NZ_JAUQSZ010000009.1"/>
</dbReference>
<reference evidence="1" key="1">
    <citation type="submission" date="2023-07" db="EMBL/GenBank/DDBJ databases">
        <authorList>
            <person name="Kim M.K."/>
        </authorList>
    </citation>
    <scope>NUCLEOTIDE SEQUENCE</scope>
    <source>
        <strain evidence="1">CA1-15</strain>
    </source>
</reference>
<dbReference type="EMBL" id="JAUQSZ010000009">
    <property type="protein sequence ID" value="MDO7843474.1"/>
    <property type="molecule type" value="Genomic_DNA"/>
</dbReference>
<evidence type="ECO:0000313" key="1">
    <source>
        <dbReference type="EMBL" id="MDO7843474.1"/>
    </source>
</evidence>